<dbReference type="SUPFAM" id="SSF53098">
    <property type="entry name" value="Ribonuclease H-like"/>
    <property type="match status" value="1"/>
</dbReference>
<dbReference type="EMBL" id="SGPL01000556">
    <property type="protein sequence ID" value="THH10681.1"/>
    <property type="molecule type" value="Genomic_DNA"/>
</dbReference>
<reference evidence="3 4" key="1">
    <citation type="submission" date="2019-02" db="EMBL/GenBank/DDBJ databases">
        <title>Genome sequencing of the rare red list fungi Bondarzewia mesenterica.</title>
        <authorList>
            <person name="Buettner E."/>
            <person name="Kellner H."/>
        </authorList>
    </citation>
    <scope>NUCLEOTIDE SEQUENCE [LARGE SCALE GENOMIC DNA]</scope>
    <source>
        <strain evidence="3 4">DSM 108281</strain>
    </source>
</reference>
<keyword evidence="1" id="KW-0812">Transmembrane</keyword>
<comment type="caution">
    <text evidence="3">The sequence shown here is derived from an EMBL/GenBank/DDBJ whole genome shotgun (WGS) entry which is preliminary data.</text>
</comment>
<feature type="domain" description="Integrase core" evidence="2">
    <location>
        <begin position="236"/>
        <end position="388"/>
    </location>
</feature>
<name>A0A4S4LHC5_9AGAM</name>
<sequence>MPDQLHNIHAAYDVLCNRVIEALFTQVGDWTRLDQQRNQVLQLLHAAEQHRHLIPSTEYRTLKQSVADIVEALDDADQQSSDPQEGPSFLITTQTHTGRRGCPRIQIDCQFFAQALELCGPFGLAPIFQCNARMIRHHALEHGLVQPGTPVYHQPNGTIERSYSSTTPPVSTMSNAQLDDMIAHILDIFLNFGRCMLSGCLRAQGHRVPTGRIAASYVCVHGSPAIFGDRRIHRKVYNVPRPNSLWHHDGQHGLIRWKLVKHCFVDGKTRLVVGIRVNNNNCSTTILDLFLSAIPDYGIPSRVRGDHGMENVKVVEWMEQNRRIGRGSYIWGRSVHNTRIERLWYDITQGFGQKWKNFFLELEHHYGLDPDRPAHIWLLYHLFLATIDSIEGYGIDWDVIDNPMLMMHFLQHNVDEWDNGNPFTATTPDRMAEVVCEPPNCPFSPEKVAYIDQELHTHFDSSSHNMHVHRLIWYAITAFLAYACIGAIHSVVFSGLSAESPRDRVLDCKSKVLLTSNEGKCSGKTIATKAIIDITLKAYPHIEHVLVLKCTGNPIN</sequence>
<dbReference type="PANTHER" id="PTHR46791:SF5">
    <property type="entry name" value="CLR5 DOMAIN-CONTAINING PROTEIN-RELATED"/>
    <property type="match status" value="1"/>
</dbReference>
<organism evidence="3 4">
    <name type="scientific">Bondarzewia mesenterica</name>
    <dbReference type="NCBI Taxonomy" id="1095465"/>
    <lineage>
        <taxon>Eukaryota</taxon>
        <taxon>Fungi</taxon>
        <taxon>Dikarya</taxon>
        <taxon>Basidiomycota</taxon>
        <taxon>Agaricomycotina</taxon>
        <taxon>Agaricomycetes</taxon>
        <taxon>Russulales</taxon>
        <taxon>Bondarzewiaceae</taxon>
        <taxon>Bondarzewia</taxon>
    </lineage>
</organism>
<dbReference type="Pfam" id="PF24764">
    <property type="entry name" value="rva_4"/>
    <property type="match status" value="1"/>
</dbReference>
<keyword evidence="1" id="KW-1133">Transmembrane helix</keyword>
<keyword evidence="4" id="KW-1185">Reference proteome</keyword>
<evidence type="ECO:0000313" key="4">
    <source>
        <dbReference type="Proteomes" id="UP000310158"/>
    </source>
</evidence>
<dbReference type="PANTHER" id="PTHR46791">
    <property type="entry name" value="EXPRESSED PROTEIN"/>
    <property type="match status" value="1"/>
</dbReference>
<evidence type="ECO:0000259" key="2">
    <source>
        <dbReference type="Pfam" id="PF24764"/>
    </source>
</evidence>
<evidence type="ECO:0000256" key="1">
    <source>
        <dbReference type="SAM" id="Phobius"/>
    </source>
</evidence>
<feature type="transmembrane region" description="Helical" evidence="1">
    <location>
        <begin position="471"/>
        <end position="496"/>
    </location>
</feature>
<accession>A0A4S4LHC5</accession>
<keyword evidence="1" id="KW-0472">Membrane</keyword>
<dbReference type="InterPro" id="IPR042099">
    <property type="entry name" value="ANL_N_sf"/>
</dbReference>
<gene>
    <name evidence="3" type="ORF">EW146_g8295</name>
</gene>
<dbReference type="Proteomes" id="UP000310158">
    <property type="component" value="Unassembled WGS sequence"/>
</dbReference>
<dbReference type="Gene3D" id="3.30.420.10">
    <property type="entry name" value="Ribonuclease H-like superfamily/Ribonuclease H"/>
    <property type="match status" value="1"/>
</dbReference>
<evidence type="ECO:0000313" key="3">
    <source>
        <dbReference type="EMBL" id="THH10681.1"/>
    </source>
</evidence>
<dbReference type="InterPro" id="IPR012337">
    <property type="entry name" value="RNaseH-like_sf"/>
</dbReference>
<dbReference type="GO" id="GO:0003676">
    <property type="term" value="F:nucleic acid binding"/>
    <property type="evidence" value="ECO:0007669"/>
    <property type="project" value="InterPro"/>
</dbReference>
<dbReference type="AlphaFoldDB" id="A0A4S4LHC5"/>
<dbReference type="SUPFAM" id="SSF56801">
    <property type="entry name" value="Acetyl-CoA synthetase-like"/>
    <property type="match status" value="1"/>
</dbReference>
<dbReference type="OrthoDB" id="3353107at2759"/>
<protein>
    <recommendedName>
        <fullName evidence="2">Integrase core domain-containing protein</fullName>
    </recommendedName>
</protein>
<proteinExistence type="predicted"/>
<dbReference type="InterPro" id="IPR036397">
    <property type="entry name" value="RNaseH_sf"/>
</dbReference>
<dbReference type="Gene3D" id="3.40.50.12780">
    <property type="entry name" value="N-terminal domain of ligase-like"/>
    <property type="match status" value="1"/>
</dbReference>
<dbReference type="InterPro" id="IPR058913">
    <property type="entry name" value="Integrase_dom_put"/>
</dbReference>